<accession>A0A915I844</accession>
<feature type="transmembrane region" description="Helical" evidence="5">
    <location>
        <begin position="7"/>
        <end position="31"/>
    </location>
</feature>
<sequence>MNFDYLLIHYIGEFGTYQIIYFILVTIPTIFPALHSLSWTFTGASIPYRCLVIGETDTAEYPFEPKSREYGLWLRNVHHENDTPNDTRQSYTIKKIINTCARLDNFSITQQIIPSSLNEDVIEPCLDGYKWDTSEIKNTAIKRWEFVCNRQLLKAFVQSVYYIGQFFGSFIFGIFGDKFGRKRIFFLAIAIEILCGTAMAYIPWWPLFALFRFGLGFAHPGIFVTAVVIGELWNSLDQNIESCPA</sequence>
<dbReference type="InterPro" id="IPR036259">
    <property type="entry name" value="MFS_trans_sf"/>
</dbReference>
<proteinExistence type="predicted"/>
<evidence type="ECO:0000313" key="8">
    <source>
        <dbReference type="WBParaSite" id="nRc.2.0.1.t09922-RA"/>
    </source>
</evidence>
<dbReference type="GO" id="GO:0022857">
    <property type="term" value="F:transmembrane transporter activity"/>
    <property type="evidence" value="ECO:0007669"/>
    <property type="project" value="InterPro"/>
</dbReference>
<evidence type="ECO:0000259" key="6">
    <source>
        <dbReference type="PROSITE" id="PS50850"/>
    </source>
</evidence>
<feature type="transmembrane region" description="Helical" evidence="5">
    <location>
        <begin position="159"/>
        <end position="177"/>
    </location>
</feature>
<dbReference type="InterPro" id="IPR011701">
    <property type="entry name" value="MFS"/>
</dbReference>
<protein>
    <submittedName>
        <fullName evidence="8">Major facilitator superfamily (MFS) profile domain-containing protein</fullName>
    </submittedName>
</protein>
<evidence type="ECO:0000256" key="1">
    <source>
        <dbReference type="ARBA" id="ARBA00004141"/>
    </source>
</evidence>
<comment type="subcellular location">
    <subcellularLocation>
        <location evidence="1">Membrane</location>
        <topology evidence="1">Multi-pass membrane protein</topology>
    </subcellularLocation>
</comment>
<feature type="transmembrane region" description="Helical" evidence="5">
    <location>
        <begin position="210"/>
        <end position="229"/>
    </location>
</feature>
<keyword evidence="4 5" id="KW-0472">Membrane</keyword>
<dbReference type="InterPro" id="IPR020846">
    <property type="entry name" value="MFS_dom"/>
</dbReference>
<feature type="transmembrane region" description="Helical" evidence="5">
    <location>
        <begin position="184"/>
        <end position="204"/>
    </location>
</feature>
<evidence type="ECO:0000256" key="2">
    <source>
        <dbReference type="ARBA" id="ARBA00022692"/>
    </source>
</evidence>
<evidence type="ECO:0000313" key="7">
    <source>
        <dbReference type="Proteomes" id="UP000887565"/>
    </source>
</evidence>
<dbReference type="AlphaFoldDB" id="A0A915I844"/>
<dbReference type="Gene3D" id="1.20.1250.20">
    <property type="entry name" value="MFS general substrate transporter like domains"/>
    <property type="match status" value="1"/>
</dbReference>
<organism evidence="7 8">
    <name type="scientific">Romanomermis culicivorax</name>
    <name type="common">Nematode worm</name>
    <dbReference type="NCBI Taxonomy" id="13658"/>
    <lineage>
        <taxon>Eukaryota</taxon>
        <taxon>Metazoa</taxon>
        <taxon>Ecdysozoa</taxon>
        <taxon>Nematoda</taxon>
        <taxon>Enoplea</taxon>
        <taxon>Dorylaimia</taxon>
        <taxon>Mermithida</taxon>
        <taxon>Mermithoidea</taxon>
        <taxon>Mermithidae</taxon>
        <taxon>Romanomermis</taxon>
    </lineage>
</organism>
<dbReference type="Proteomes" id="UP000887565">
    <property type="component" value="Unplaced"/>
</dbReference>
<name>A0A915I844_ROMCU</name>
<keyword evidence="2 5" id="KW-0812">Transmembrane</keyword>
<evidence type="ECO:0000256" key="4">
    <source>
        <dbReference type="ARBA" id="ARBA00023136"/>
    </source>
</evidence>
<evidence type="ECO:0000256" key="3">
    <source>
        <dbReference type="ARBA" id="ARBA00022989"/>
    </source>
</evidence>
<dbReference type="WBParaSite" id="nRc.2.0.1.t09922-RA">
    <property type="protein sequence ID" value="nRc.2.0.1.t09922-RA"/>
    <property type="gene ID" value="nRc.2.0.1.g09922"/>
</dbReference>
<dbReference type="PANTHER" id="PTHR24064">
    <property type="entry name" value="SOLUTE CARRIER FAMILY 22 MEMBER"/>
    <property type="match status" value="1"/>
</dbReference>
<dbReference type="GO" id="GO:0016020">
    <property type="term" value="C:membrane"/>
    <property type="evidence" value="ECO:0007669"/>
    <property type="project" value="UniProtKB-SubCell"/>
</dbReference>
<dbReference type="PROSITE" id="PS50850">
    <property type="entry name" value="MFS"/>
    <property type="match status" value="1"/>
</dbReference>
<keyword evidence="7" id="KW-1185">Reference proteome</keyword>
<evidence type="ECO:0000256" key="5">
    <source>
        <dbReference type="SAM" id="Phobius"/>
    </source>
</evidence>
<dbReference type="Pfam" id="PF07690">
    <property type="entry name" value="MFS_1"/>
    <property type="match status" value="1"/>
</dbReference>
<dbReference type="SUPFAM" id="SSF103473">
    <property type="entry name" value="MFS general substrate transporter"/>
    <property type="match status" value="1"/>
</dbReference>
<reference evidence="8" key="1">
    <citation type="submission" date="2022-11" db="UniProtKB">
        <authorList>
            <consortium name="WormBaseParasite"/>
        </authorList>
    </citation>
    <scope>IDENTIFICATION</scope>
</reference>
<dbReference type="OMA" id="TSIMSEW"/>
<keyword evidence="3 5" id="KW-1133">Transmembrane helix</keyword>
<feature type="domain" description="Major facilitator superfamily (MFS) profile" evidence="6">
    <location>
        <begin position="104"/>
        <end position="245"/>
    </location>
</feature>